<evidence type="ECO:0000313" key="6">
    <source>
        <dbReference type="EMBL" id="KCZ73109.1"/>
    </source>
</evidence>
<keyword evidence="1" id="KW-0597">Phosphoprotein</keyword>
<dbReference type="OrthoDB" id="25331at2157"/>
<dbReference type="GO" id="GO:0016787">
    <property type="term" value="F:hydrolase activity"/>
    <property type="evidence" value="ECO:0007669"/>
    <property type="project" value="UniProtKB-KW"/>
</dbReference>
<dbReference type="PANTHER" id="PTHR33397:SF5">
    <property type="entry name" value="RNASE YUTE-RELATED"/>
    <property type="match status" value="1"/>
</dbReference>
<evidence type="ECO:0000256" key="1">
    <source>
        <dbReference type="ARBA" id="ARBA00022553"/>
    </source>
</evidence>
<accession>A0A062VBN4</accession>
<comment type="similarity">
    <text evidence="5">Belongs to the HepT RNase toxin family.</text>
</comment>
<keyword evidence="4" id="KW-0378">Hydrolase</keyword>
<dbReference type="PANTHER" id="PTHR33397">
    <property type="entry name" value="UPF0331 PROTEIN YUTE"/>
    <property type="match status" value="1"/>
</dbReference>
<dbReference type="Pfam" id="PF01934">
    <property type="entry name" value="HepT-like"/>
    <property type="match status" value="1"/>
</dbReference>
<dbReference type="Gene3D" id="1.20.120.580">
    <property type="entry name" value="bsu32300-like"/>
    <property type="match status" value="1"/>
</dbReference>
<organism evidence="6 7">
    <name type="scientific">Candidatus Methanoperedens nitratireducens</name>
    <dbReference type="NCBI Taxonomy" id="1392998"/>
    <lineage>
        <taxon>Archaea</taxon>
        <taxon>Methanobacteriati</taxon>
        <taxon>Methanobacteriota</taxon>
        <taxon>Stenosarchaea group</taxon>
        <taxon>Methanomicrobia</taxon>
        <taxon>Methanosarcinales</taxon>
        <taxon>ANME-2 cluster</taxon>
        <taxon>Candidatus Methanoperedentaceae</taxon>
        <taxon>Candidatus Methanoperedens</taxon>
    </lineage>
</organism>
<sequence length="137" mass="16019">MRILTYLRELNDALTDWEKYQKISIEELRADRDKRNMVLHAMLVSIQASIDIATYIIAQRGLEKPSTYRETFEILGRQGLISKELADELSDLAGFRNVLVHIYWGLNLDEVYGVLQNDLRVLKEYITYVKKLLPEES</sequence>
<dbReference type="AlphaFoldDB" id="A0A062VBN4"/>
<protein>
    <recommendedName>
        <fullName evidence="8">DUF86 domain-containing protein</fullName>
    </recommendedName>
</protein>
<dbReference type="InterPro" id="IPR052379">
    <property type="entry name" value="Type_VII_TA_RNase"/>
</dbReference>
<dbReference type="NCBIfam" id="NF047751">
    <property type="entry name" value="HepT_toxin"/>
    <property type="match status" value="1"/>
</dbReference>
<evidence type="ECO:0000256" key="5">
    <source>
        <dbReference type="ARBA" id="ARBA00024207"/>
    </source>
</evidence>
<evidence type="ECO:0000313" key="7">
    <source>
        <dbReference type="Proteomes" id="UP000027153"/>
    </source>
</evidence>
<dbReference type="GO" id="GO:0110001">
    <property type="term" value="C:toxin-antitoxin complex"/>
    <property type="evidence" value="ECO:0007669"/>
    <property type="project" value="InterPro"/>
</dbReference>
<evidence type="ECO:0000256" key="2">
    <source>
        <dbReference type="ARBA" id="ARBA00022649"/>
    </source>
</evidence>
<dbReference type="Proteomes" id="UP000027153">
    <property type="component" value="Unassembled WGS sequence"/>
</dbReference>
<keyword evidence="2" id="KW-1277">Toxin-antitoxin system</keyword>
<name>A0A062VBN4_9EURY</name>
<reference evidence="6 7" key="1">
    <citation type="journal article" date="2013" name="Nature">
        <title>Anaerobic oxidation of methane coupled to nitrate reduction in a novel archaeal lineage.</title>
        <authorList>
            <person name="Haroon M.F."/>
            <person name="Hu S."/>
            <person name="Shi Y."/>
            <person name="Imelfort M."/>
            <person name="Keller J."/>
            <person name="Hugenholtz P."/>
            <person name="Yuan Z."/>
            <person name="Tyson G.W."/>
        </authorList>
    </citation>
    <scope>NUCLEOTIDE SEQUENCE [LARGE SCALE GENOMIC DNA]</scope>
    <source>
        <strain evidence="6 7">ANME-2d</strain>
    </source>
</reference>
<dbReference type="PATRIC" id="fig|1392998.3.peg.532"/>
<keyword evidence="7" id="KW-1185">Reference proteome</keyword>
<dbReference type="InterPro" id="IPR008201">
    <property type="entry name" value="HepT-like"/>
</dbReference>
<evidence type="ECO:0008006" key="8">
    <source>
        <dbReference type="Google" id="ProtNLM"/>
    </source>
</evidence>
<keyword evidence="3" id="KW-0540">Nuclease</keyword>
<evidence type="ECO:0000256" key="4">
    <source>
        <dbReference type="ARBA" id="ARBA00022801"/>
    </source>
</evidence>
<dbReference type="InterPro" id="IPR037038">
    <property type="entry name" value="HepT-like_sf"/>
</dbReference>
<gene>
    <name evidence="6" type="ORF">ANME2D_00168</name>
</gene>
<comment type="caution">
    <text evidence="6">The sequence shown here is derived from an EMBL/GenBank/DDBJ whole genome shotgun (WGS) entry which is preliminary data.</text>
</comment>
<dbReference type="EMBL" id="JMIY01000001">
    <property type="protein sequence ID" value="KCZ73109.1"/>
    <property type="molecule type" value="Genomic_DNA"/>
</dbReference>
<dbReference type="GO" id="GO:0004540">
    <property type="term" value="F:RNA nuclease activity"/>
    <property type="evidence" value="ECO:0007669"/>
    <property type="project" value="InterPro"/>
</dbReference>
<dbReference type="RefSeq" id="WP_048088296.1">
    <property type="nucleotide sequence ID" value="NZ_JMIY01000001.1"/>
</dbReference>
<evidence type="ECO:0000256" key="3">
    <source>
        <dbReference type="ARBA" id="ARBA00022722"/>
    </source>
</evidence>
<proteinExistence type="inferred from homology"/>